<feature type="domain" description="Bulb-type lectin" evidence="27">
    <location>
        <begin position="23"/>
        <end position="146"/>
    </location>
</feature>
<evidence type="ECO:0000256" key="5">
    <source>
        <dbReference type="ARBA" id="ARBA00022679"/>
    </source>
</evidence>
<evidence type="ECO:0000256" key="15">
    <source>
        <dbReference type="ARBA" id="ARBA00023170"/>
    </source>
</evidence>
<dbReference type="SMART" id="SM00473">
    <property type="entry name" value="PAN_AP"/>
    <property type="match status" value="1"/>
</dbReference>
<dbReference type="SMART" id="SM00108">
    <property type="entry name" value="B_lectin"/>
    <property type="match status" value="1"/>
</dbReference>
<evidence type="ECO:0000256" key="21">
    <source>
        <dbReference type="PROSITE-ProRule" id="PRU10141"/>
    </source>
</evidence>
<feature type="transmembrane region" description="Helical" evidence="23">
    <location>
        <begin position="431"/>
        <end position="452"/>
    </location>
</feature>
<keyword evidence="9 19" id="KW-0547">Nucleotide-binding</keyword>
<evidence type="ECO:0000256" key="3">
    <source>
        <dbReference type="ARBA" id="ARBA00022527"/>
    </source>
</evidence>
<accession>A0A2P6Q365</accession>
<dbReference type="PANTHER" id="PTHR27002:SF1095">
    <property type="entry name" value="G-TYPE LECTIN S-RECEPTOR-LIKE SERINE_THREONINE-PROTEIN KINASE RKS1"/>
    <property type="match status" value="1"/>
</dbReference>
<dbReference type="PROSITE" id="PS00107">
    <property type="entry name" value="PROTEIN_KINASE_ATP"/>
    <property type="match status" value="1"/>
</dbReference>
<dbReference type="PROSITE" id="PS50026">
    <property type="entry name" value="EGF_3"/>
    <property type="match status" value="1"/>
</dbReference>
<evidence type="ECO:0000256" key="11">
    <source>
        <dbReference type="ARBA" id="ARBA00022840"/>
    </source>
</evidence>
<proteinExistence type="inferred from homology"/>
<keyword evidence="2" id="KW-1003">Cell membrane</keyword>
<reference evidence="29 30" key="1">
    <citation type="journal article" date="2018" name="Nat. Genet.">
        <title>The Rosa genome provides new insights in the design of modern roses.</title>
        <authorList>
            <person name="Bendahmane M."/>
        </authorList>
    </citation>
    <scope>NUCLEOTIDE SEQUENCE [LARGE SCALE GENOMIC DNA]</scope>
    <source>
        <strain evidence="30">cv. Old Blush</strain>
    </source>
</reference>
<dbReference type="GO" id="GO:0005886">
    <property type="term" value="C:plasma membrane"/>
    <property type="evidence" value="ECO:0007669"/>
    <property type="project" value="UniProtKB-SubCell"/>
</dbReference>
<dbReference type="CDD" id="cd14066">
    <property type="entry name" value="STKc_IRAK"/>
    <property type="match status" value="1"/>
</dbReference>
<dbReference type="PROSITE" id="PS50927">
    <property type="entry name" value="BULB_LECTIN"/>
    <property type="match status" value="1"/>
</dbReference>
<evidence type="ECO:0000256" key="2">
    <source>
        <dbReference type="ARBA" id="ARBA00022475"/>
    </source>
</evidence>
<protein>
    <recommendedName>
        <fullName evidence="19">Receptor-like serine/threonine-protein kinase</fullName>
        <ecNumber evidence="19">2.7.11.1</ecNumber>
    </recommendedName>
</protein>
<keyword evidence="6 23" id="KW-0812">Transmembrane</keyword>
<evidence type="ECO:0000256" key="23">
    <source>
        <dbReference type="SAM" id="Phobius"/>
    </source>
</evidence>
<dbReference type="GO" id="GO:0004674">
    <property type="term" value="F:protein serine/threonine kinase activity"/>
    <property type="evidence" value="ECO:0007669"/>
    <property type="project" value="UniProtKB-KW"/>
</dbReference>
<dbReference type="Gramene" id="PRQ28620">
    <property type="protein sequence ID" value="PRQ28620"/>
    <property type="gene ID" value="RchiOBHm_Chr5g0004971"/>
</dbReference>
<evidence type="ECO:0000256" key="16">
    <source>
        <dbReference type="ARBA" id="ARBA00023180"/>
    </source>
</evidence>
<evidence type="ECO:0000256" key="9">
    <source>
        <dbReference type="ARBA" id="ARBA00022741"/>
    </source>
</evidence>
<dbReference type="InterPro" id="IPR003609">
    <property type="entry name" value="Pan_app"/>
</dbReference>
<dbReference type="PIRSF" id="PIRSF000641">
    <property type="entry name" value="SRK"/>
    <property type="match status" value="1"/>
</dbReference>
<keyword evidence="10 19" id="KW-0418">Kinase</keyword>
<comment type="caution">
    <text evidence="29">The sequence shown here is derived from an EMBL/GenBank/DDBJ whole genome shotgun (WGS) entry which is preliminary data.</text>
</comment>
<dbReference type="GO" id="GO:0048544">
    <property type="term" value="P:recognition of pollen"/>
    <property type="evidence" value="ECO:0007669"/>
    <property type="project" value="InterPro"/>
</dbReference>
<dbReference type="CDD" id="cd00028">
    <property type="entry name" value="B_lectin"/>
    <property type="match status" value="1"/>
</dbReference>
<dbReference type="InterPro" id="IPR008271">
    <property type="entry name" value="Ser/Thr_kinase_AS"/>
</dbReference>
<dbReference type="InterPro" id="IPR036426">
    <property type="entry name" value="Bulb-type_lectin_dom_sf"/>
</dbReference>
<dbReference type="SMART" id="SM00220">
    <property type="entry name" value="S_TKc"/>
    <property type="match status" value="1"/>
</dbReference>
<keyword evidence="30" id="KW-1185">Reference proteome</keyword>
<comment type="caution">
    <text evidence="20">Lacks conserved residue(s) required for the propagation of feature annotation.</text>
</comment>
<keyword evidence="12 23" id="KW-1133">Transmembrane helix</keyword>
<evidence type="ECO:0000259" key="26">
    <source>
        <dbReference type="PROSITE" id="PS50026"/>
    </source>
</evidence>
<dbReference type="SUPFAM" id="SSF51110">
    <property type="entry name" value="alpha-D-mannose-specific plant lectins"/>
    <property type="match status" value="1"/>
</dbReference>
<keyword evidence="15" id="KW-0675">Receptor</keyword>
<evidence type="ECO:0000256" key="19">
    <source>
        <dbReference type="PIRNR" id="PIRNR000641"/>
    </source>
</evidence>
<evidence type="ECO:0000256" key="13">
    <source>
        <dbReference type="ARBA" id="ARBA00023136"/>
    </source>
</evidence>
<evidence type="ECO:0000256" key="10">
    <source>
        <dbReference type="ARBA" id="ARBA00022777"/>
    </source>
</evidence>
<dbReference type="Gene3D" id="1.10.510.10">
    <property type="entry name" value="Transferase(Phosphotransferase) domain 1"/>
    <property type="match status" value="1"/>
</dbReference>
<evidence type="ECO:0000256" key="17">
    <source>
        <dbReference type="ARBA" id="ARBA00047899"/>
    </source>
</evidence>
<comment type="catalytic activity">
    <reaction evidence="18 19">
        <text>L-seryl-[protein] + ATP = O-phospho-L-seryl-[protein] + ADP + H(+)</text>
        <dbReference type="Rhea" id="RHEA:17989"/>
        <dbReference type="Rhea" id="RHEA-COMP:9863"/>
        <dbReference type="Rhea" id="RHEA-COMP:11604"/>
        <dbReference type="ChEBI" id="CHEBI:15378"/>
        <dbReference type="ChEBI" id="CHEBI:29999"/>
        <dbReference type="ChEBI" id="CHEBI:30616"/>
        <dbReference type="ChEBI" id="CHEBI:83421"/>
        <dbReference type="ChEBI" id="CHEBI:456216"/>
        <dbReference type="EC" id="2.7.11.1"/>
    </reaction>
</comment>
<dbReference type="GO" id="GO:0106310">
    <property type="term" value="F:protein serine kinase activity"/>
    <property type="evidence" value="ECO:0007669"/>
    <property type="project" value="RHEA"/>
</dbReference>
<comment type="similarity">
    <text evidence="19">Belongs to the protein kinase superfamily. Ser/Thr protein kinase family.</text>
</comment>
<evidence type="ECO:0000259" key="28">
    <source>
        <dbReference type="PROSITE" id="PS50948"/>
    </source>
</evidence>
<dbReference type="SMR" id="A0A2P6Q365"/>
<feature type="chain" id="PRO_5015135594" description="Receptor-like serine/threonine-protein kinase" evidence="24">
    <location>
        <begin position="23"/>
        <end position="827"/>
    </location>
</feature>
<keyword evidence="16" id="KW-0325">Glycoprotein</keyword>
<dbReference type="FunFam" id="1.10.510.10:FF:000060">
    <property type="entry name" value="G-type lectin S-receptor-like serine/threonine-protein kinase"/>
    <property type="match status" value="1"/>
</dbReference>
<dbReference type="InterPro" id="IPR000742">
    <property type="entry name" value="EGF"/>
</dbReference>
<gene>
    <name evidence="29" type="ORF">RchiOBHm_Chr5g0004971</name>
</gene>
<sequence length="827" mass="92192">MNPTDISILIIFLLLPPPCCIASDAVTPNQPIRDGDILISTGKKFALGFFSPGNSRKRYVGVWYNNVPNRTIVWVANRDNPVNDTSGLLAVQGNGGLVIYGKNQSKPLWSASVTLSSPNNSIAKLFDTGNLVLLENESQKVIWQGFDYPSNTLLPYMKLGFNRRSGMNWLLTTWKSQDDPGTGTCSFGISPSGFPQLVLHQGGAPRWRTLIGFWAGQRWKGTVSYINNQDEVSIMYVPANDSALSRTMLAESGTLERSSWNDRVHEWNMYWSAPIERCDIYGQCGPNGNCNPYNVKAIDCNCLPGYEPKSPTDWYLRDGSGGCLRREGVSMCGNGEGFVKVERVKIPDLSKASFDMNLNLKECEQVCLRNCSCTAYSSSDEGSGCVTWQGDLMDIRTLPDAGQVLYARVDAIVLAQYVKKSDDSISKKQKVAVSLTSVLVLFLVFSLLVWLLRRKRKGKRRQNEYLFGHSTGSTYLGQSSGRTDADETRINPDLPFFDLTTVATATNNFSIENKLGTGGFGSVYKGVLSNGKEIAVKRLSQNSGQGTEEFKNEVVLISKLQHRNLVRILGCCVQDEEKMIIYEYLPNKSLDFFIFNESNRVYLDWTRRFEIICGIVRGILYLHQDSRLRIIHRDLKASNVLLDASMNPKIADFGMARIFRGDQNEANTNRVVGTYGYMSPEYAMGGRFSVKSDVYSFGVLLLEIITGRKNRVYYQEESPDSNLVEHVWNLWRESNALEVVDSSLGESYPTNEVLRCIQIALLCVQEYAIDRPTMSAVLNMLGNDATLPSPRQPAFLLQRSATSTGDSSTQDGANSVNDVTCTMVEAR</sequence>
<dbReference type="Pfam" id="PF11883">
    <property type="entry name" value="DUF3403"/>
    <property type="match status" value="1"/>
</dbReference>
<dbReference type="Gene3D" id="3.30.200.20">
    <property type="entry name" value="Phosphorylase Kinase, domain 1"/>
    <property type="match status" value="1"/>
</dbReference>
<dbReference type="Pfam" id="PF00954">
    <property type="entry name" value="S_locus_glycop"/>
    <property type="match status" value="1"/>
</dbReference>
<feature type="domain" description="Protein kinase" evidence="25">
    <location>
        <begin position="509"/>
        <end position="787"/>
    </location>
</feature>
<evidence type="ECO:0000256" key="4">
    <source>
        <dbReference type="ARBA" id="ARBA00022536"/>
    </source>
</evidence>
<feature type="signal peptide" evidence="24">
    <location>
        <begin position="1"/>
        <end position="22"/>
    </location>
</feature>
<dbReference type="PROSITE" id="PS50948">
    <property type="entry name" value="PAN"/>
    <property type="match status" value="1"/>
</dbReference>
<evidence type="ECO:0000313" key="29">
    <source>
        <dbReference type="EMBL" id="PRQ28620.1"/>
    </source>
</evidence>
<feature type="domain" description="Apple" evidence="28">
    <location>
        <begin position="332"/>
        <end position="410"/>
    </location>
</feature>
<keyword evidence="7 24" id="KW-0732">Signal</keyword>
<keyword evidence="4 20" id="KW-0245">EGF-like domain</keyword>
<dbReference type="InterPro" id="IPR011009">
    <property type="entry name" value="Kinase-like_dom_sf"/>
</dbReference>
<dbReference type="FunFam" id="3.30.200.20:FF:000330">
    <property type="entry name" value="G-type lectin S-receptor-like serine/threonine-protein kinase At4g03230"/>
    <property type="match status" value="1"/>
</dbReference>
<dbReference type="EC" id="2.7.11.1" evidence="19"/>
<evidence type="ECO:0000256" key="12">
    <source>
        <dbReference type="ARBA" id="ARBA00022989"/>
    </source>
</evidence>
<keyword evidence="5 19" id="KW-0808">Transferase</keyword>
<evidence type="ECO:0000256" key="1">
    <source>
        <dbReference type="ARBA" id="ARBA00004251"/>
    </source>
</evidence>
<evidence type="ECO:0000259" key="25">
    <source>
        <dbReference type="PROSITE" id="PS50011"/>
    </source>
</evidence>
<evidence type="ECO:0000313" key="30">
    <source>
        <dbReference type="Proteomes" id="UP000238479"/>
    </source>
</evidence>
<keyword evidence="8" id="KW-0430">Lectin</keyword>
<evidence type="ECO:0000256" key="8">
    <source>
        <dbReference type="ARBA" id="ARBA00022734"/>
    </source>
</evidence>
<dbReference type="STRING" id="74649.A0A2P6Q365"/>
<dbReference type="InterPro" id="IPR021820">
    <property type="entry name" value="S-locus_recpt_kinase_C"/>
</dbReference>
<organism evidence="29 30">
    <name type="scientific">Rosa chinensis</name>
    <name type="common">China rose</name>
    <dbReference type="NCBI Taxonomy" id="74649"/>
    <lineage>
        <taxon>Eukaryota</taxon>
        <taxon>Viridiplantae</taxon>
        <taxon>Streptophyta</taxon>
        <taxon>Embryophyta</taxon>
        <taxon>Tracheophyta</taxon>
        <taxon>Spermatophyta</taxon>
        <taxon>Magnoliopsida</taxon>
        <taxon>eudicotyledons</taxon>
        <taxon>Gunneridae</taxon>
        <taxon>Pentapetalae</taxon>
        <taxon>rosids</taxon>
        <taxon>fabids</taxon>
        <taxon>Rosales</taxon>
        <taxon>Rosaceae</taxon>
        <taxon>Rosoideae</taxon>
        <taxon>Rosoideae incertae sedis</taxon>
        <taxon>Rosa</taxon>
    </lineage>
</organism>
<dbReference type="AlphaFoldDB" id="A0A2P6Q365"/>
<dbReference type="EMBL" id="PDCK01000043">
    <property type="protein sequence ID" value="PRQ28620.1"/>
    <property type="molecule type" value="Genomic_DNA"/>
</dbReference>
<dbReference type="Pfam" id="PF08276">
    <property type="entry name" value="PAN_2"/>
    <property type="match status" value="1"/>
</dbReference>
<keyword evidence="14" id="KW-1015">Disulfide bond</keyword>
<name>A0A2P6Q365_ROSCH</name>
<keyword evidence="13 23" id="KW-0472">Membrane</keyword>
<dbReference type="FunFam" id="2.90.10.10:FF:000005">
    <property type="entry name" value="G-type lectin S-receptor-like serine/threonine-protein kinase"/>
    <property type="match status" value="1"/>
</dbReference>
<evidence type="ECO:0000256" key="24">
    <source>
        <dbReference type="SAM" id="SignalP"/>
    </source>
</evidence>
<dbReference type="Pfam" id="PF01453">
    <property type="entry name" value="B_lectin"/>
    <property type="match status" value="1"/>
</dbReference>
<dbReference type="GO" id="GO:0005524">
    <property type="term" value="F:ATP binding"/>
    <property type="evidence" value="ECO:0007669"/>
    <property type="project" value="UniProtKB-UniRule"/>
</dbReference>
<feature type="domain" description="EGF-like" evidence="26">
    <location>
        <begin position="274"/>
        <end position="312"/>
    </location>
</feature>
<dbReference type="PROSITE" id="PS00108">
    <property type="entry name" value="PROTEIN_KINASE_ST"/>
    <property type="match status" value="1"/>
</dbReference>
<dbReference type="Pfam" id="PF07714">
    <property type="entry name" value="PK_Tyr_Ser-Thr"/>
    <property type="match status" value="1"/>
</dbReference>
<dbReference type="Gene3D" id="2.90.10.10">
    <property type="entry name" value="Bulb-type lectin domain"/>
    <property type="match status" value="1"/>
</dbReference>
<evidence type="ECO:0000256" key="6">
    <source>
        <dbReference type="ARBA" id="ARBA00022692"/>
    </source>
</evidence>
<evidence type="ECO:0000256" key="18">
    <source>
        <dbReference type="ARBA" id="ARBA00048679"/>
    </source>
</evidence>
<evidence type="ECO:0000256" key="7">
    <source>
        <dbReference type="ARBA" id="ARBA00022729"/>
    </source>
</evidence>
<dbReference type="PROSITE" id="PS50011">
    <property type="entry name" value="PROTEIN_KINASE_DOM"/>
    <property type="match status" value="1"/>
</dbReference>
<dbReference type="GO" id="GO:0030246">
    <property type="term" value="F:carbohydrate binding"/>
    <property type="evidence" value="ECO:0007669"/>
    <property type="project" value="UniProtKB-KW"/>
</dbReference>
<dbReference type="PANTHER" id="PTHR27002">
    <property type="entry name" value="RECEPTOR-LIKE SERINE/THREONINE-PROTEIN KINASE SD1-8"/>
    <property type="match status" value="1"/>
</dbReference>
<dbReference type="InterPro" id="IPR001245">
    <property type="entry name" value="Ser-Thr/Tyr_kinase_cat_dom"/>
</dbReference>
<keyword evidence="3 19" id="KW-0723">Serine/threonine-protein kinase</keyword>
<dbReference type="InterPro" id="IPR001480">
    <property type="entry name" value="Bulb-type_lectin_dom"/>
</dbReference>
<dbReference type="SUPFAM" id="SSF56112">
    <property type="entry name" value="Protein kinase-like (PK-like)"/>
    <property type="match status" value="1"/>
</dbReference>
<dbReference type="InterPro" id="IPR024171">
    <property type="entry name" value="SRK-like_kinase"/>
</dbReference>
<evidence type="ECO:0000256" key="20">
    <source>
        <dbReference type="PROSITE-ProRule" id="PRU00076"/>
    </source>
</evidence>
<dbReference type="Proteomes" id="UP000238479">
    <property type="component" value="Chromosome 5"/>
</dbReference>
<dbReference type="CDD" id="cd01098">
    <property type="entry name" value="PAN_AP_plant"/>
    <property type="match status" value="1"/>
</dbReference>
<comment type="catalytic activity">
    <reaction evidence="17 19">
        <text>L-threonyl-[protein] + ATP = O-phospho-L-threonyl-[protein] + ADP + H(+)</text>
        <dbReference type="Rhea" id="RHEA:46608"/>
        <dbReference type="Rhea" id="RHEA-COMP:11060"/>
        <dbReference type="Rhea" id="RHEA-COMP:11605"/>
        <dbReference type="ChEBI" id="CHEBI:15378"/>
        <dbReference type="ChEBI" id="CHEBI:30013"/>
        <dbReference type="ChEBI" id="CHEBI:30616"/>
        <dbReference type="ChEBI" id="CHEBI:61977"/>
        <dbReference type="ChEBI" id="CHEBI:456216"/>
        <dbReference type="EC" id="2.7.11.1"/>
    </reaction>
</comment>
<comment type="subcellular location">
    <subcellularLocation>
        <location evidence="1">Cell membrane</location>
        <topology evidence="1">Single-pass type I membrane protein</topology>
    </subcellularLocation>
</comment>
<dbReference type="InterPro" id="IPR017441">
    <property type="entry name" value="Protein_kinase_ATP_BS"/>
</dbReference>
<dbReference type="InterPro" id="IPR000719">
    <property type="entry name" value="Prot_kinase_dom"/>
</dbReference>
<evidence type="ECO:0000256" key="22">
    <source>
        <dbReference type="SAM" id="MobiDB-lite"/>
    </source>
</evidence>
<dbReference type="InterPro" id="IPR000858">
    <property type="entry name" value="S_locus_glycoprot_dom"/>
</dbReference>
<dbReference type="OMA" id="CIASDAV"/>
<evidence type="ECO:0000256" key="14">
    <source>
        <dbReference type="ARBA" id="ARBA00023157"/>
    </source>
</evidence>
<keyword evidence="11 19" id="KW-0067">ATP-binding</keyword>
<feature type="binding site" evidence="21">
    <location>
        <position position="537"/>
    </location>
    <ligand>
        <name>ATP</name>
        <dbReference type="ChEBI" id="CHEBI:30616"/>
    </ligand>
</feature>
<evidence type="ECO:0000259" key="27">
    <source>
        <dbReference type="PROSITE" id="PS50927"/>
    </source>
</evidence>
<feature type="region of interest" description="Disordered" evidence="22">
    <location>
        <begin position="800"/>
        <end position="819"/>
    </location>
</feature>